<evidence type="ECO:0000256" key="11">
    <source>
        <dbReference type="RuleBase" id="RU004024"/>
    </source>
</evidence>
<evidence type="ECO:0000256" key="4">
    <source>
        <dbReference type="ARBA" id="ARBA00022660"/>
    </source>
</evidence>
<evidence type="ECO:0000256" key="3">
    <source>
        <dbReference type="ARBA" id="ARBA00022448"/>
    </source>
</evidence>
<keyword evidence="4 10" id="KW-0679">Respiratory chain</keyword>
<evidence type="ECO:0000256" key="1">
    <source>
        <dbReference type="ARBA" id="ARBA00004141"/>
    </source>
</evidence>
<keyword evidence="16" id="KW-1185">Reference proteome</keyword>
<dbReference type="Pfam" id="PF02790">
    <property type="entry name" value="COX2_TM"/>
    <property type="match status" value="1"/>
</dbReference>
<comment type="subcellular location">
    <subcellularLocation>
        <location evidence="10">Cell membrane</location>
        <topology evidence="10">Multi-pass membrane protein</topology>
    </subcellularLocation>
    <subcellularLocation>
        <location evidence="1">Membrane</location>
        <topology evidence="1">Multi-pass membrane protein</topology>
    </subcellularLocation>
</comment>
<feature type="domain" description="Cytochrome oxidase subunit II transmembrane region profile" evidence="14">
    <location>
        <begin position="65"/>
        <end position="160"/>
    </location>
</feature>
<dbReference type="STRING" id="477680.SAMN05421788_1011218"/>
<evidence type="ECO:0000256" key="6">
    <source>
        <dbReference type="ARBA" id="ARBA00022967"/>
    </source>
</evidence>
<sequence>MSMFFTIAVIVLVFLVIFQIAKASEYVSVLKGEEKSRAQSNKINGFLMVAFLVLGLIGVYLCNKALYPKTLLPVGSASEQGEKVDSMLIVTLWITGFVFVATQIVLFVFAYKYQENPKRKVFFFPHNNTMELIWTVVPAITLTILVVIGLRNWFTFTSDAPANSLRVEVTGKQFGWIFRYAGKDNEFGKKYFRVIDDANNNPLGQVWADQEKFNMKADPANNDDIVQSQTMYCVKGKPVQLIIGSRDVIHDVGLPQFRMKMDAVPGTPTTLWFTPKYTTKEMKEKTGNPDFIYEISCDQMCGNGHYSMKGIIEVVTQEEFDVWMAKQKPNYLVANPDKDPSNAPAAAATTPVVDSTKKVALAH</sequence>
<organism evidence="15 16">
    <name type="scientific">Filimonas lacunae</name>
    <dbReference type="NCBI Taxonomy" id="477680"/>
    <lineage>
        <taxon>Bacteria</taxon>
        <taxon>Pseudomonadati</taxon>
        <taxon>Bacteroidota</taxon>
        <taxon>Chitinophagia</taxon>
        <taxon>Chitinophagales</taxon>
        <taxon>Chitinophagaceae</taxon>
        <taxon>Filimonas</taxon>
    </lineage>
</organism>
<dbReference type="PANTHER" id="PTHR22888">
    <property type="entry name" value="CYTOCHROME C OXIDASE, SUBUNIT II"/>
    <property type="match status" value="1"/>
</dbReference>
<comment type="function">
    <text evidence="11">Subunits I and II form the functional core of the enzyme complex. Electrons originating in cytochrome c are transferred via heme a and Cu(A) to the binuclear center formed by heme a3 and Cu(B).</text>
</comment>
<evidence type="ECO:0000259" key="14">
    <source>
        <dbReference type="PROSITE" id="PS50999"/>
    </source>
</evidence>
<dbReference type="GO" id="GO:0042773">
    <property type="term" value="P:ATP synthesis coupled electron transport"/>
    <property type="evidence" value="ECO:0007669"/>
    <property type="project" value="TreeGrafter"/>
</dbReference>
<dbReference type="SUPFAM" id="SSF81464">
    <property type="entry name" value="Cytochrome c oxidase subunit II-like, transmembrane region"/>
    <property type="match status" value="1"/>
</dbReference>
<evidence type="ECO:0000256" key="2">
    <source>
        <dbReference type="ARBA" id="ARBA00007866"/>
    </source>
</evidence>
<comment type="similarity">
    <text evidence="2 10">Belongs to the cytochrome c oxidase subunit 2 family.</text>
</comment>
<name>A0A1N7LYK6_9BACT</name>
<evidence type="ECO:0000256" key="10">
    <source>
        <dbReference type="RuleBase" id="RU000456"/>
    </source>
</evidence>
<dbReference type="InterPro" id="IPR011759">
    <property type="entry name" value="Cyt_c_oxidase_su2_TM_dom"/>
</dbReference>
<protein>
    <recommendedName>
        <fullName evidence="11">Cytochrome c oxidase subunit 2</fullName>
        <ecNumber evidence="11">7.1.1.9</ecNumber>
    </recommendedName>
</protein>
<dbReference type="Gene3D" id="1.10.287.90">
    <property type="match status" value="1"/>
</dbReference>
<comment type="cofactor">
    <cofactor evidence="11">
        <name>Cu cation</name>
        <dbReference type="ChEBI" id="CHEBI:23378"/>
    </cofactor>
    <text evidence="11">Binds a copper A center.</text>
</comment>
<evidence type="ECO:0000256" key="12">
    <source>
        <dbReference type="SAM" id="Phobius"/>
    </source>
</evidence>
<dbReference type="RefSeq" id="WP_076376623.1">
    <property type="nucleotide sequence ID" value="NZ_AP017422.1"/>
</dbReference>
<comment type="catalytic activity">
    <reaction evidence="11">
        <text>4 Fe(II)-[cytochrome c] + O2 + 8 H(+)(in) = 4 Fe(III)-[cytochrome c] + 2 H2O + 4 H(+)(out)</text>
        <dbReference type="Rhea" id="RHEA:11436"/>
        <dbReference type="Rhea" id="RHEA-COMP:10350"/>
        <dbReference type="Rhea" id="RHEA-COMP:14399"/>
        <dbReference type="ChEBI" id="CHEBI:15377"/>
        <dbReference type="ChEBI" id="CHEBI:15378"/>
        <dbReference type="ChEBI" id="CHEBI:15379"/>
        <dbReference type="ChEBI" id="CHEBI:29033"/>
        <dbReference type="ChEBI" id="CHEBI:29034"/>
        <dbReference type="EC" id="7.1.1.9"/>
    </reaction>
</comment>
<dbReference type="EC" id="7.1.1.9" evidence="11"/>
<evidence type="ECO:0000313" key="15">
    <source>
        <dbReference type="EMBL" id="SIS78930.1"/>
    </source>
</evidence>
<evidence type="ECO:0000256" key="9">
    <source>
        <dbReference type="ARBA" id="ARBA00023136"/>
    </source>
</evidence>
<dbReference type="InterPro" id="IPR008972">
    <property type="entry name" value="Cupredoxin"/>
</dbReference>
<dbReference type="AlphaFoldDB" id="A0A1N7LYK6"/>
<dbReference type="InterPro" id="IPR002429">
    <property type="entry name" value="CcO_II-like_C"/>
</dbReference>
<proteinExistence type="inferred from homology"/>
<evidence type="ECO:0000256" key="5">
    <source>
        <dbReference type="ARBA" id="ARBA00022692"/>
    </source>
</evidence>
<dbReference type="Pfam" id="PF00116">
    <property type="entry name" value="COX2"/>
    <property type="match status" value="1"/>
</dbReference>
<dbReference type="GO" id="GO:0004129">
    <property type="term" value="F:cytochrome-c oxidase activity"/>
    <property type="evidence" value="ECO:0007669"/>
    <property type="project" value="UniProtKB-EC"/>
</dbReference>
<keyword evidence="11" id="KW-0186">Copper</keyword>
<reference evidence="16" key="1">
    <citation type="submission" date="2017-01" db="EMBL/GenBank/DDBJ databases">
        <authorList>
            <person name="Varghese N."/>
            <person name="Submissions S."/>
        </authorList>
    </citation>
    <scope>NUCLEOTIDE SEQUENCE [LARGE SCALE GENOMIC DNA]</scope>
    <source>
        <strain evidence="16">DSM 21054</strain>
    </source>
</reference>
<keyword evidence="9 12" id="KW-0472">Membrane</keyword>
<evidence type="ECO:0000256" key="7">
    <source>
        <dbReference type="ARBA" id="ARBA00022982"/>
    </source>
</evidence>
<keyword evidence="5 10" id="KW-0812">Transmembrane</keyword>
<dbReference type="Gene3D" id="2.60.40.420">
    <property type="entry name" value="Cupredoxins - blue copper proteins"/>
    <property type="match status" value="1"/>
</dbReference>
<dbReference type="PRINTS" id="PR01166">
    <property type="entry name" value="CYCOXIDASEII"/>
</dbReference>
<feature type="transmembrane region" description="Helical" evidence="12">
    <location>
        <begin position="132"/>
        <end position="150"/>
    </location>
</feature>
<keyword evidence="11" id="KW-0479">Metal-binding</keyword>
<gene>
    <name evidence="15" type="ORF">SAMN05421788_1011218</name>
</gene>
<dbReference type="Proteomes" id="UP000186917">
    <property type="component" value="Unassembled WGS sequence"/>
</dbReference>
<dbReference type="PROSITE" id="PS50857">
    <property type="entry name" value="COX2_CUA"/>
    <property type="match status" value="1"/>
</dbReference>
<accession>A0A1N7LYK6</accession>
<feature type="transmembrane region" description="Helical" evidence="12">
    <location>
        <begin position="47"/>
        <end position="67"/>
    </location>
</feature>
<dbReference type="PROSITE" id="PS50999">
    <property type="entry name" value="COX2_TM"/>
    <property type="match status" value="1"/>
</dbReference>
<evidence type="ECO:0000256" key="8">
    <source>
        <dbReference type="ARBA" id="ARBA00022989"/>
    </source>
</evidence>
<dbReference type="SUPFAM" id="SSF49503">
    <property type="entry name" value="Cupredoxins"/>
    <property type="match status" value="1"/>
</dbReference>
<evidence type="ECO:0000259" key="13">
    <source>
        <dbReference type="PROSITE" id="PS50857"/>
    </source>
</evidence>
<evidence type="ECO:0000313" key="16">
    <source>
        <dbReference type="Proteomes" id="UP000186917"/>
    </source>
</evidence>
<dbReference type="EMBL" id="FTOR01000001">
    <property type="protein sequence ID" value="SIS78930.1"/>
    <property type="molecule type" value="Genomic_DNA"/>
</dbReference>
<dbReference type="InterPro" id="IPR045187">
    <property type="entry name" value="CcO_II"/>
</dbReference>
<dbReference type="GO" id="GO:0005507">
    <property type="term" value="F:copper ion binding"/>
    <property type="evidence" value="ECO:0007669"/>
    <property type="project" value="InterPro"/>
</dbReference>
<keyword evidence="7 10" id="KW-0249">Electron transport</keyword>
<keyword evidence="3 10" id="KW-0813">Transport</keyword>
<dbReference type="PANTHER" id="PTHR22888:SF9">
    <property type="entry name" value="CYTOCHROME C OXIDASE SUBUNIT 2"/>
    <property type="match status" value="1"/>
</dbReference>
<keyword evidence="8 12" id="KW-1133">Transmembrane helix</keyword>
<feature type="domain" description="Cytochrome oxidase subunit II copper A binding" evidence="13">
    <location>
        <begin position="162"/>
        <end position="326"/>
    </location>
</feature>
<dbReference type="OrthoDB" id="9781261at2"/>
<dbReference type="InterPro" id="IPR036257">
    <property type="entry name" value="Cyt_c_oxidase_su2_TM_sf"/>
</dbReference>
<keyword evidence="6" id="KW-1278">Translocase</keyword>
<feature type="transmembrane region" description="Helical" evidence="12">
    <location>
        <begin position="88"/>
        <end position="112"/>
    </location>
</feature>
<dbReference type="GO" id="GO:0005886">
    <property type="term" value="C:plasma membrane"/>
    <property type="evidence" value="ECO:0007669"/>
    <property type="project" value="UniProtKB-SubCell"/>
</dbReference>